<sequence length="226" mass="25674">NEIVGLSNDDLNHDSIYETKYASAQNLTFPINREEQFADIIHRIENSLRANTFQDEKGRIGLQVAQTTPLSNVVYVENFHIAEGGHSQEKGTDYLFKEINVYYKEDLEEGKKKWEIVTKSLPEFVWKYAKTGPLKSLDIRTYFVNDVPASALADDIAIKLAQLEAGFFHETLPWVLYGCKAGDLIKFSKTRFFSELGKAEEITVRLLKLDKMISSKQSTITGVVIT</sequence>
<accession>X1VT17</accession>
<dbReference type="AlphaFoldDB" id="X1VT17"/>
<protein>
    <recommendedName>
        <fullName evidence="2">Tip attachment protein J domain-containing protein</fullName>
    </recommendedName>
</protein>
<feature type="non-terminal residue" evidence="1">
    <location>
        <position position="1"/>
    </location>
</feature>
<proteinExistence type="predicted"/>
<reference evidence="1" key="1">
    <citation type="journal article" date="2014" name="Front. Microbiol.">
        <title>High frequency of phylogenetically diverse reductive dehalogenase-homologous genes in deep subseafloor sedimentary metagenomes.</title>
        <authorList>
            <person name="Kawai M."/>
            <person name="Futagami T."/>
            <person name="Toyoda A."/>
            <person name="Takaki Y."/>
            <person name="Nishi S."/>
            <person name="Hori S."/>
            <person name="Arai W."/>
            <person name="Tsubouchi T."/>
            <person name="Morono Y."/>
            <person name="Uchiyama I."/>
            <person name="Ito T."/>
            <person name="Fujiyama A."/>
            <person name="Inagaki F."/>
            <person name="Takami H."/>
        </authorList>
    </citation>
    <scope>NUCLEOTIDE SEQUENCE</scope>
    <source>
        <strain evidence="1">Expedition CK06-06</strain>
    </source>
</reference>
<name>X1VT17_9ZZZZ</name>
<organism evidence="1">
    <name type="scientific">marine sediment metagenome</name>
    <dbReference type="NCBI Taxonomy" id="412755"/>
    <lineage>
        <taxon>unclassified sequences</taxon>
        <taxon>metagenomes</taxon>
        <taxon>ecological metagenomes</taxon>
    </lineage>
</organism>
<evidence type="ECO:0008006" key="2">
    <source>
        <dbReference type="Google" id="ProtNLM"/>
    </source>
</evidence>
<dbReference type="EMBL" id="BARW01033741">
    <property type="protein sequence ID" value="GAJ13015.1"/>
    <property type="molecule type" value="Genomic_DNA"/>
</dbReference>
<gene>
    <name evidence="1" type="ORF">S12H4_53069</name>
</gene>
<evidence type="ECO:0000313" key="1">
    <source>
        <dbReference type="EMBL" id="GAJ13015.1"/>
    </source>
</evidence>
<comment type="caution">
    <text evidence="1">The sequence shown here is derived from an EMBL/GenBank/DDBJ whole genome shotgun (WGS) entry which is preliminary data.</text>
</comment>